<reference evidence="3" key="1">
    <citation type="journal article" date="2019" name="Int. J. Syst. Evol. Microbiol.">
        <title>The Global Catalogue of Microorganisms (GCM) 10K type strain sequencing project: providing services to taxonomists for standard genome sequencing and annotation.</title>
        <authorList>
            <consortium name="The Broad Institute Genomics Platform"/>
            <consortium name="The Broad Institute Genome Sequencing Center for Infectious Disease"/>
            <person name="Wu L."/>
            <person name="Ma J."/>
        </authorList>
    </citation>
    <scope>NUCLEOTIDE SEQUENCE [LARGE SCALE GENOMIC DNA]</scope>
    <source>
        <strain evidence="3">KCTC 19466</strain>
    </source>
</reference>
<dbReference type="EMBL" id="BMXK01000002">
    <property type="protein sequence ID" value="GHD01246.1"/>
    <property type="molecule type" value="Genomic_DNA"/>
</dbReference>
<comment type="caution">
    <text evidence="2">The sequence shown here is derived from an EMBL/GenBank/DDBJ whole genome shotgun (WGS) entry which is preliminary data.</text>
</comment>
<sequence length="225" mass="23849">MSAPRPPIPAPFPADAVPAPGAIAAGDLVVARAWKYDAGPHWVVPGVYLGADAAGHWIFQPAGSFVARPGAGFFADSDAVCLFPHQDGDGAGSGSGVRTGDWVATFYDEGHPEAMRVYIDVSTAIGWRPLAPSGWEIHSVDMDLDVVGTVDAEAFIDDEDEFDEHTLRYGYPDWLVDRLRPAADELLAAVREGRGVFAADADTRIAAAAQDWFDAARSAAPSSAR</sequence>
<evidence type="ECO:0000313" key="2">
    <source>
        <dbReference type="EMBL" id="GHD01246.1"/>
    </source>
</evidence>
<feature type="domain" description="DUF402" evidence="1">
    <location>
        <begin position="61"/>
        <end position="194"/>
    </location>
</feature>
<dbReference type="InterPro" id="IPR035930">
    <property type="entry name" value="FomD-like_sf"/>
</dbReference>
<name>A0ABQ3GEL9_9MICC</name>
<organism evidence="2 3">
    <name type="scientific">Zhihengliuella salsuginis</name>
    <dbReference type="NCBI Taxonomy" id="578222"/>
    <lineage>
        <taxon>Bacteria</taxon>
        <taxon>Bacillati</taxon>
        <taxon>Actinomycetota</taxon>
        <taxon>Actinomycetes</taxon>
        <taxon>Micrococcales</taxon>
        <taxon>Micrococcaceae</taxon>
        <taxon>Zhihengliuella</taxon>
    </lineage>
</organism>
<keyword evidence="3" id="KW-1185">Reference proteome</keyword>
<accession>A0ABQ3GEL9</accession>
<dbReference type="InterPro" id="IPR007295">
    <property type="entry name" value="DUF402"/>
</dbReference>
<gene>
    <name evidence="2" type="ORF">GCM10008096_05130</name>
</gene>
<dbReference type="SUPFAM" id="SSF159234">
    <property type="entry name" value="FomD-like"/>
    <property type="match status" value="1"/>
</dbReference>
<dbReference type="RefSeq" id="WP_229790902.1">
    <property type="nucleotide sequence ID" value="NZ_BMXK01000002.1"/>
</dbReference>
<dbReference type="Proteomes" id="UP000642819">
    <property type="component" value="Unassembled WGS sequence"/>
</dbReference>
<dbReference type="Gene3D" id="2.40.380.10">
    <property type="entry name" value="FomD-like"/>
    <property type="match status" value="1"/>
</dbReference>
<evidence type="ECO:0000259" key="1">
    <source>
        <dbReference type="Pfam" id="PF04167"/>
    </source>
</evidence>
<dbReference type="Pfam" id="PF04167">
    <property type="entry name" value="DUF402"/>
    <property type="match status" value="1"/>
</dbReference>
<protein>
    <recommendedName>
        <fullName evidence="1">DUF402 domain-containing protein</fullName>
    </recommendedName>
</protein>
<evidence type="ECO:0000313" key="3">
    <source>
        <dbReference type="Proteomes" id="UP000642819"/>
    </source>
</evidence>
<proteinExistence type="predicted"/>